<dbReference type="EC" id="3.2.2.31" evidence="4 14"/>
<dbReference type="GO" id="GO:0034039">
    <property type="term" value="F:8-oxo-7,8-dihydroguanine DNA N-glycosylase activity"/>
    <property type="evidence" value="ECO:0007669"/>
    <property type="project" value="TreeGrafter"/>
</dbReference>
<evidence type="ECO:0000256" key="1">
    <source>
        <dbReference type="ARBA" id="ARBA00000843"/>
    </source>
</evidence>
<evidence type="ECO:0000259" key="15">
    <source>
        <dbReference type="SMART" id="SM00478"/>
    </source>
</evidence>
<keyword evidence="10 14" id="KW-0408">Iron</keyword>
<evidence type="ECO:0000256" key="12">
    <source>
        <dbReference type="ARBA" id="ARBA00023204"/>
    </source>
</evidence>
<evidence type="ECO:0000256" key="8">
    <source>
        <dbReference type="ARBA" id="ARBA00022763"/>
    </source>
</evidence>
<evidence type="ECO:0000313" key="16">
    <source>
        <dbReference type="EMBL" id="QJD78728.1"/>
    </source>
</evidence>
<dbReference type="Gene3D" id="1.10.340.30">
    <property type="entry name" value="Hypothetical protein, domain 2"/>
    <property type="match status" value="1"/>
</dbReference>
<dbReference type="Pfam" id="PF00730">
    <property type="entry name" value="HhH-GPD"/>
    <property type="match status" value="1"/>
</dbReference>
<dbReference type="InterPro" id="IPR005760">
    <property type="entry name" value="A/G_AdeGlyc_MutY"/>
</dbReference>
<keyword evidence="8 14" id="KW-0227">DNA damage</keyword>
<accession>A0A7L5DQF1</accession>
<evidence type="ECO:0000256" key="14">
    <source>
        <dbReference type="RuleBase" id="RU365096"/>
    </source>
</evidence>
<dbReference type="InterPro" id="IPR015797">
    <property type="entry name" value="NUDIX_hydrolase-like_dom_sf"/>
</dbReference>
<dbReference type="CDD" id="cd00056">
    <property type="entry name" value="ENDO3c"/>
    <property type="match status" value="1"/>
</dbReference>
<dbReference type="PANTHER" id="PTHR42944">
    <property type="entry name" value="ADENINE DNA GLYCOSYLASE"/>
    <property type="match status" value="1"/>
</dbReference>
<feature type="domain" description="HhH-GPD" evidence="15">
    <location>
        <begin position="46"/>
        <end position="198"/>
    </location>
</feature>
<evidence type="ECO:0000256" key="4">
    <source>
        <dbReference type="ARBA" id="ARBA00012045"/>
    </source>
</evidence>
<evidence type="ECO:0000256" key="9">
    <source>
        <dbReference type="ARBA" id="ARBA00022801"/>
    </source>
</evidence>
<dbReference type="SMART" id="SM00478">
    <property type="entry name" value="ENDO3c"/>
    <property type="match status" value="1"/>
</dbReference>
<dbReference type="GO" id="GO:0051539">
    <property type="term" value="F:4 iron, 4 sulfur cluster binding"/>
    <property type="evidence" value="ECO:0007669"/>
    <property type="project" value="UniProtKB-UniRule"/>
</dbReference>
<dbReference type="InterPro" id="IPR044298">
    <property type="entry name" value="MIG/MutY"/>
</dbReference>
<dbReference type="PANTHER" id="PTHR42944:SF1">
    <property type="entry name" value="ADENINE DNA GLYCOSYLASE"/>
    <property type="match status" value="1"/>
</dbReference>
<dbReference type="InterPro" id="IPR003265">
    <property type="entry name" value="HhH-GPD_domain"/>
</dbReference>
<dbReference type="GO" id="GO:0000701">
    <property type="term" value="F:purine-specific mismatch base pair DNA N-glycosylase activity"/>
    <property type="evidence" value="ECO:0007669"/>
    <property type="project" value="UniProtKB-EC"/>
</dbReference>
<evidence type="ECO:0000256" key="13">
    <source>
        <dbReference type="ARBA" id="ARBA00023295"/>
    </source>
</evidence>
<keyword evidence="17" id="KW-1185">Reference proteome</keyword>
<dbReference type="Proteomes" id="UP000501128">
    <property type="component" value="Chromosome"/>
</dbReference>
<name>A0A7L5DQF1_9BACT</name>
<keyword evidence="7" id="KW-0479">Metal-binding</keyword>
<dbReference type="Gene3D" id="1.10.1670.10">
    <property type="entry name" value="Helix-hairpin-Helix base-excision DNA repair enzymes (C-terminal)"/>
    <property type="match status" value="1"/>
</dbReference>
<dbReference type="InterPro" id="IPR029119">
    <property type="entry name" value="MutY_C"/>
</dbReference>
<dbReference type="KEGG" id="srho:HH216_10020"/>
<dbReference type="GO" id="GO:0006298">
    <property type="term" value="P:mismatch repair"/>
    <property type="evidence" value="ECO:0007669"/>
    <property type="project" value="TreeGrafter"/>
</dbReference>
<dbReference type="Pfam" id="PF00633">
    <property type="entry name" value="HHH"/>
    <property type="match status" value="1"/>
</dbReference>
<comment type="similarity">
    <text evidence="3 14">Belongs to the Nth/MutY family.</text>
</comment>
<dbReference type="GO" id="GO:0032357">
    <property type="term" value="F:oxidized purine DNA binding"/>
    <property type="evidence" value="ECO:0007669"/>
    <property type="project" value="TreeGrafter"/>
</dbReference>
<evidence type="ECO:0000256" key="6">
    <source>
        <dbReference type="ARBA" id="ARBA00022485"/>
    </source>
</evidence>
<sequence>MDWQSDANAVKATFAPTLEGWYERHRRDLPWRHTRDPYRIWLSEVILQQTRVAQGKPYYERFVESYPTVTDLANADERELLRLWQGLGYYSRARNLHQTARYITDQLGAEFPATFAGLLTLKGIGVYTAAAVASFAFGERVPVVDGNVYRVLARVFGITEDITTTGAKKTFAKLAEQLIQHAEDPATYNQSIMEFGAIQCTPVSPDCLLCPLQQSCNAYQTGRQMRLPVKAKKAPVRDRYFNYLVFRQGDRLAMRERTDRDIWQNLHDFWLIETDEPVDALTDLVLPEEVVGLVSQGRVTGGAVPLTQLLSHQRIRGQFFLIDMPDGLPVALPAGFNWHSADEVNRLPKPVLITTYLNEGLG</sequence>
<keyword evidence="6" id="KW-0004">4Fe-4S</keyword>
<dbReference type="GO" id="GO:0035485">
    <property type="term" value="F:adenine/guanine mispair binding"/>
    <property type="evidence" value="ECO:0007669"/>
    <property type="project" value="TreeGrafter"/>
</dbReference>
<evidence type="ECO:0000256" key="11">
    <source>
        <dbReference type="ARBA" id="ARBA00023014"/>
    </source>
</evidence>
<keyword evidence="13 14" id="KW-0326">Glycosidase</keyword>
<evidence type="ECO:0000256" key="5">
    <source>
        <dbReference type="ARBA" id="ARBA00022023"/>
    </source>
</evidence>
<keyword evidence="12" id="KW-0234">DNA repair</keyword>
<evidence type="ECO:0000313" key="17">
    <source>
        <dbReference type="Proteomes" id="UP000501128"/>
    </source>
</evidence>
<reference evidence="16 17" key="1">
    <citation type="submission" date="2020-04" db="EMBL/GenBank/DDBJ databases">
        <title>Genome sequencing of novel species.</title>
        <authorList>
            <person name="Heo J."/>
            <person name="Kim S.-J."/>
            <person name="Kim J.-S."/>
            <person name="Hong S.-B."/>
            <person name="Kwon S.-W."/>
        </authorList>
    </citation>
    <scope>NUCLEOTIDE SEQUENCE [LARGE SCALE GENOMIC DNA]</scope>
    <source>
        <strain evidence="16 17">CJU-R4</strain>
    </source>
</reference>
<comment type="catalytic activity">
    <reaction evidence="1 14">
        <text>Hydrolyzes free adenine bases from 7,8-dihydro-8-oxoguanine:adenine mismatched double-stranded DNA, leaving an apurinic site.</text>
        <dbReference type="EC" id="3.2.2.31"/>
    </reaction>
</comment>
<dbReference type="InterPro" id="IPR003651">
    <property type="entry name" value="Endonuclease3_FeS-loop_motif"/>
</dbReference>
<keyword evidence="9" id="KW-0378">Hydrolase</keyword>
<comment type="function">
    <text evidence="2">Adenine glycosylase active on G-A mispairs. MutY also corrects error-prone DNA synthesis past GO lesions which are due to the oxidatively damaged form of guanine: 7,8-dihydro-8-oxoguanine (8-oxo-dGTP).</text>
</comment>
<organism evidence="16 17">
    <name type="scientific">Spirosoma rhododendri</name>
    <dbReference type="NCBI Taxonomy" id="2728024"/>
    <lineage>
        <taxon>Bacteria</taxon>
        <taxon>Pseudomonadati</taxon>
        <taxon>Bacteroidota</taxon>
        <taxon>Cytophagia</taxon>
        <taxon>Cytophagales</taxon>
        <taxon>Cytophagaceae</taxon>
        <taxon>Spirosoma</taxon>
    </lineage>
</organism>
<keyword evidence="11" id="KW-0411">Iron-sulfur</keyword>
<dbReference type="InterPro" id="IPR000445">
    <property type="entry name" value="HhH_motif"/>
</dbReference>
<dbReference type="GO" id="GO:0046872">
    <property type="term" value="F:metal ion binding"/>
    <property type="evidence" value="ECO:0007669"/>
    <property type="project" value="UniProtKB-UniRule"/>
</dbReference>
<dbReference type="Gene3D" id="3.90.79.10">
    <property type="entry name" value="Nucleoside Triphosphate Pyrophosphohydrolase"/>
    <property type="match status" value="1"/>
</dbReference>
<dbReference type="SMART" id="SM00525">
    <property type="entry name" value="FES"/>
    <property type="match status" value="1"/>
</dbReference>
<dbReference type="InterPro" id="IPR011257">
    <property type="entry name" value="DNA_glycosylase"/>
</dbReference>
<dbReference type="EMBL" id="CP051677">
    <property type="protein sequence ID" value="QJD78728.1"/>
    <property type="molecule type" value="Genomic_DNA"/>
</dbReference>
<proteinExistence type="inferred from homology"/>
<dbReference type="AlphaFoldDB" id="A0A7L5DQF1"/>
<dbReference type="CDD" id="cd03431">
    <property type="entry name" value="NUDIX_DNA_Glycosylase_C-MutY"/>
    <property type="match status" value="1"/>
</dbReference>
<dbReference type="FunFam" id="1.10.340.30:FF:000002">
    <property type="entry name" value="Adenine DNA glycosylase"/>
    <property type="match status" value="1"/>
</dbReference>
<evidence type="ECO:0000256" key="2">
    <source>
        <dbReference type="ARBA" id="ARBA00002933"/>
    </source>
</evidence>
<dbReference type="SUPFAM" id="SSF55811">
    <property type="entry name" value="Nudix"/>
    <property type="match status" value="1"/>
</dbReference>
<evidence type="ECO:0000256" key="3">
    <source>
        <dbReference type="ARBA" id="ARBA00008343"/>
    </source>
</evidence>
<dbReference type="GO" id="GO:0006284">
    <property type="term" value="P:base-excision repair"/>
    <property type="evidence" value="ECO:0007669"/>
    <property type="project" value="UniProtKB-UniRule"/>
</dbReference>
<dbReference type="SUPFAM" id="SSF48150">
    <property type="entry name" value="DNA-glycosylase"/>
    <property type="match status" value="1"/>
</dbReference>
<dbReference type="NCBIfam" id="TIGR01084">
    <property type="entry name" value="mutY"/>
    <property type="match status" value="1"/>
</dbReference>
<gene>
    <name evidence="16" type="primary">mutY</name>
    <name evidence="16" type="ORF">HH216_10020</name>
</gene>
<dbReference type="RefSeq" id="WP_169550696.1">
    <property type="nucleotide sequence ID" value="NZ_CP051677.1"/>
</dbReference>
<evidence type="ECO:0000256" key="10">
    <source>
        <dbReference type="ARBA" id="ARBA00023004"/>
    </source>
</evidence>
<dbReference type="InterPro" id="IPR023170">
    <property type="entry name" value="HhH_base_excis_C"/>
</dbReference>
<protein>
    <recommendedName>
        <fullName evidence="5 14">Adenine DNA glycosylase</fullName>
        <ecNumber evidence="4 14">3.2.2.31</ecNumber>
    </recommendedName>
</protein>
<comment type="cofactor">
    <cofactor evidence="14">
        <name>[4Fe-4S] cluster</name>
        <dbReference type="ChEBI" id="CHEBI:49883"/>
    </cofactor>
    <text evidence="14">Binds 1 [4Fe-4S] cluster.</text>
</comment>
<evidence type="ECO:0000256" key="7">
    <source>
        <dbReference type="ARBA" id="ARBA00022723"/>
    </source>
</evidence>